<accession>A0A060UPS9</accession>
<dbReference type="PROSITE" id="PS50234">
    <property type="entry name" value="VWFA"/>
    <property type="match status" value="1"/>
</dbReference>
<organism evidence="2">
    <name type="scientific">Acidithiobacillus ferrivorans</name>
    <dbReference type="NCBI Taxonomy" id="160808"/>
    <lineage>
        <taxon>Bacteria</taxon>
        <taxon>Pseudomonadati</taxon>
        <taxon>Pseudomonadota</taxon>
        <taxon>Acidithiobacillia</taxon>
        <taxon>Acidithiobacillales</taxon>
        <taxon>Acidithiobacillaceae</taxon>
        <taxon>Acidithiobacillus</taxon>
    </lineage>
</organism>
<dbReference type="RefSeq" id="WP_035193172.1">
    <property type="nucleotide sequence ID" value="NZ_CCCS020000035.1"/>
</dbReference>
<dbReference type="SUPFAM" id="SSF53300">
    <property type="entry name" value="vWA-like"/>
    <property type="match status" value="1"/>
</dbReference>
<dbReference type="InterPro" id="IPR036465">
    <property type="entry name" value="vWFA_dom_sf"/>
</dbReference>
<evidence type="ECO:0000313" key="3">
    <source>
        <dbReference type="EMBL" id="SMH64647.1"/>
    </source>
</evidence>
<proteinExistence type="predicted"/>
<reference evidence="2" key="1">
    <citation type="submission" date="2014-03" db="EMBL/GenBank/DDBJ databases">
        <authorList>
            <person name="Genoscope - CEA"/>
        </authorList>
    </citation>
    <scope>NUCLEOTIDE SEQUENCE [LARGE SCALE GENOMIC DNA]</scope>
    <source>
        <strain evidence="2">CF27</strain>
    </source>
</reference>
<dbReference type="EMBL" id="LT841305">
    <property type="protein sequence ID" value="SMH64647.1"/>
    <property type="molecule type" value="Genomic_DNA"/>
</dbReference>
<dbReference type="Gene3D" id="3.40.50.410">
    <property type="entry name" value="von Willebrand factor, type A domain"/>
    <property type="match status" value="1"/>
</dbReference>
<protein>
    <recommendedName>
        <fullName evidence="1">VWFA domain-containing protein</fullName>
    </recommendedName>
</protein>
<dbReference type="InterPro" id="IPR019303">
    <property type="entry name" value="vWA_TerF_C"/>
</dbReference>
<name>A0A060UPS9_9PROT</name>
<dbReference type="InterPro" id="IPR002035">
    <property type="entry name" value="VWF_A"/>
</dbReference>
<feature type="domain" description="VWFA" evidence="1">
    <location>
        <begin position="30"/>
        <end position="246"/>
    </location>
</feature>
<keyword evidence="4" id="KW-1185">Reference proteome</keyword>
<reference evidence="2" key="2">
    <citation type="submission" date="2014-07" db="EMBL/GenBank/DDBJ databases">
        <title>Initial genome analysis of the psychrotolerant acidophile Acidithiobacillus ferrivorans CF27: insights into iron and sulfur oxidation pathways and into biofilm formation.</title>
        <authorList>
            <person name="Talla E."/>
            <person name="Hedrich S."/>
            <person name="Mangenot S."/>
            <person name="Ji B."/>
            <person name="Johnson D.B."/>
            <person name="Barbe V."/>
            <person name="Bonnefoy V."/>
        </authorList>
    </citation>
    <scope>NUCLEOTIDE SEQUENCE [LARGE SCALE GENOMIC DNA]</scope>
    <source>
        <strain evidence="2">CF27</strain>
    </source>
</reference>
<dbReference type="Pfam" id="PF10138">
    <property type="entry name" value="vWA-TerF-like"/>
    <property type="match status" value="2"/>
</dbReference>
<evidence type="ECO:0000313" key="2">
    <source>
        <dbReference type="EMBL" id="CDQ10617.1"/>
    </source>
</evidence>
<dbReference type="EMBL" id="CCCS020000035">
    <property type="protein sequence ID" value="CDQ10617.1"/>
    <property type="molecule type" value="Genomic_DNA"/>
</dbReference>
<sequence>MAVDLHKSSEKAGIQLKKQGVDISRLPNMRVGVCLDISGSMHEEYRDGHVQDALTHLLALAMHMDKSAKIDVFIFNNSAKQMPQPATIQNYAGYVDRYISDHVGGGTDYAPAIHLAYQHYYPALDHLHSAASAARHVASLAHHGHSLLGSLFGHHKHDEPPAAPVAVNPSDHDPVFMLFLTDGENGDKEATRHAVHAATGLPLFWSFVGLAHNSRFLEELSRETDAEFVHLEDGVRISDDDLYRQLISAKLGAWLRNLHV</sequence>
<evidence type="ECO:0000259" key="1">
    <source>
        <dbReference type="PROSITE" id="PS50234"/>
    </source>
</evidence>
<dbReference type="AlphaFoldDB" id="A0A060UPS9"/>
<gene>
    <name evidence="3" type="ORF">AFERRI_10681</name>
    <name evidence="2" type="ORF">AFERRI_400398</name>
</gene>
<dbReference type="Proteomes" id="UP000193925">
    <property type="component" value="Chromosome AFERRI"/>
</dbReference>
<reference evidence="3 4" key="3">
    <citation type="submission" date="2017-03" db="EMBL/GenBank/DDBJ databases">
        <authorList>
            <person name="Regsiter A."/>
            <person name="William W."/>
        </authorList>
    </citation>
    <scope>NUCLEOTIDE SEQUENCE [LARGE SCALE GENOMIC DNA]</scope>
    <source>
        <strain evidence="3">PRJEB5721</strain>
    </source>
</reference>
<evidence type="ECO:0000313" key="4">
    <source>
        <dbReference type="Proteomes" id="UP000193925"/>
    </source>
</evidence>